<evidence type="ECO:0000256" key="2">
    <source>
        <dbReference type="ARBA" id="ARBA00022857"/>
    </source>
</evidence>
<dbReference type="OrthoDB" id="5371740at2759"/>
<dbReference type="SUPFAM" id="SSF51735">
    <property type="entry name" value="NAD(P)-binding Rossmann-fold domains"/>
    <property type="match status" value="1"/>
</dbReference>
<evidence type="ECO:0000313" key="5">
    <source>
        <dbReference type="Proteomes" id="UP000190776"/>
    </source>
</evidence>
<evidence type="ECO:0000313" key="4">
    <source>
        <dbReference type="EMBL" id="OMP88513.1"/>
    </source>
</evidence>
<dbReference type="PANTHER" id="PTHR43180:SF31">
    <property type="entry name" value="CHAIN DEHYDROGENASE_REDUCTASE, PUTATIVE (AFU_ORTHOLOGUE AFUA_2G16570)-RELATED"/>
    <property type="match status" value="1"/>
</dbReference>
<name>A0A1S8BMS2_9PEZI</name>
<dbReference type="InterPro" id="IPR002347">
    <property type="entry name" value="SDR_fam"/>
</dbReference>
<dbReference type="Proteomes" id="UP000190776">
    <property type="component" value="Unassembled WGS sequence"/>
</dbReference>
<accession>A0A1S8BMS2</accession>
<evidence type="ECO:0000256" key="1">
    <source>
        <dbReference type="ARBA" id="ARBA00006484"/>
    </source>
</evidence>
<dbReference type="InterPro" id="IPR036291">
    <property type="entry name" value="NAD(P)-bd_dom_sf"/>
</dbReference>
<gene>
    <name evidence="4" type="ORF">BK809_0003270</name>
</gene>
<keyword evidence="2" id="KW-0521">NADP</keyword>
<organism evidence="4 5">
    <name type="scientific">Diplodia seriata</name>
    <dbReference type="NCBI Taxonomy" id="420778"/>
    <lineage>
        <taxon>Eukaryota</taxon>
        <taxon>Fungi</taxon>
        <taxon>Dikarya</taxon>
        <taxon>Ascomycota</taxon>
        <taxon>Pezizomycotina</taxon>
        <taxon>Dothideomycetes</taxon>
        <taxon>Dothideomycetes incertae sedis</taxon>
        <taxon>Botryosphaeriales</taxon>
        <taxon>Botryosphaeriaceae</taxon>
        <taxon>Diplodia</taxon>
    </lineage>
</organism>
<sequence length="296" mass="32283">MASPLVDCSTDFDSSAIRGKTAIVTGGAQGIGEAYVRALASAGAYVVIGDIDSQKADRLVREFPNQVEFAKCDVTKWDDQVALFNAARSFSPTKLVHVVVANAGINPSDEVFATEHDTQDEPSKPSLTTIDVNFKGVLYTTKLALHCFRRQYATSADKGSESPPKTSLVFQGSIASYMDSSNFCQYATSKWAVRGLMRTLRESVSAHGTRVNTICPSFIKTALLPPPLLEILDANDIPLANEDDAAQCLLRILSDRTINGRALAVVARDLVERAPRGYYDLDMEENLEGPWPKIFK</sequence>
<dbReference type="EMBL" id="MSZU01000075">
    <property type="protein sequence ID" value="OMP88513.1"/>
    <property type="molecule type" value="Genomic_DNA"/>
</dbReference>
<dbReference type="GO" id="GO:0016491">
    <property type="term" value="F:oxidoreductase activity"/>
    <property type="evidence" value="ECO:0007669"/>
    <property type="project" value="UniProtKB-KW"/>
</dbReference>
<dbReference type="Gene3D" id="3.40.50.720">
    <property type="entry name" value="NAD(P)-binding Rossmann-like Domain"/>
    <property type="match status" value="1"/>
</dbReference>
<dbReference type="Pfam" id="PF00106">
    <property type="entry name" value="adh_short"/>
    <property type="match status" value="1"/>
</dbReference>
<dbReference type="PANTHER" id="PTHR43180">
    <property type="entry name" value="3-OXOACYL-(ACYL-CARRIER-PROTEIN) REDUCTASE (AFU_ORTHOLOGUE AFUA_6G11210)"/>
    <property type="match status" value="1"/>
</dbReference>
<proteinExistence type="inferred from homology"/>
<dbReference type="STRING" id="420778.A0A1S8BMS2"/>
<dbReference type="AlphaFoldDB" id="A0A1S8BMS2"/>
<evidence type="ECO:0000256" key="3">
    <source>
        <dbReference type="ARBA" id="ARBA00023002"/>
    </source>
</evidence>
<comment type="caution">
    <text evidence="4">The sequence shown here is derived from an EMBL/GenBank/DDBJ whole genome shotgun (WGS) entry which is preliminary data.</text>
</comment>
<dbReference type="InterPro" id="IPR020904">
    <property type="entry name" value="Sc_DH/Rdtase_CS"/>
</dbReference>
<dbReference type="PRINTS" id="PR00081">
    <property type="entry name" value="GDHRDH"/>
</dbReference>
<keyword evidence="3" id="KW-0560">Oxidoreductase</keyword>
<dbReference type="PROSITE" id="PS00061">
    <property type="entry name" value="ADH_SHORT"/>
    <property type="match status" value="1"/>
</dbReference>
<protein>
    <submittedName>
        <fullName evidence="4">Putative oxidoreductase</fullName>
    </submittedName>
</protein>
<comment type="similarity">
    <text evidence="1">Belongs to the short-chain dehydrogenases/reductases (SDR) family.</text>
</comment>
<reference evidence="4 5" key="1">
    <citation type="submission" date="2017-01" db="EMBL/GenBank/DDBJ databases">
        <title>Draft genome sequence of Diplodia seriata F98.1, a fungal species involved in grapevine trunk diseases.</title>
        <authorList>
            <person name="Robert-Siegwald G."/>
            <person name="Vallet J."/>
            <person name="Abou-Mansour E."/>
            <person name="Xu J."/>
            <person name="Rey P."/>
            <person name="Bertsch C."/>
            <person name="Rego C."/>
            <person name="Larignon P."/>
            <person name="Fontaine F."/>
            <person name="Lebrun M.-H."/>
        </authorList>
    </citation>
    <scope>NUCLEOTIDE SEQUENCE [LARGE SCALE GENOMIC DNA]</scope>
    <source>
        <strain evidence="4 5">F98.1</strain>
    </source>
</reference>